<evidence type="ECO:0000313" key="1">
    <source>
        <dbReference type="EMBL" id="MFI7588580.1"/>
    </source>
</evidence>
<dbReference type="SUPFAM" id="SSF53335">
    <property type="entry name" value="S-adenosyl-L-methionine-dependent methyltransferases"/>
    <property type="match status" value="1"/>
</dbReference>
<dbReference type="GO" id="GO:0032259">
    <property type="term" value="P:methylation"/>
    <property type="evidence" value="ECO:0007669"/>
    <property type="project" value="UniProtKB-KW"/>
</dbReference>
<accession>A0ABW8AQC6</accession>
<dbReference type="GO" id="GO:0008168">
    <property type="term" value="F:methyltransferase activity"/>
    <property type="evidence" value="ECO:0007669"/>
    <property type="project" value="UniProtKB-KW"/>
</dbReference>
<gene>
    <name evidence="1" type="ORF">ACIB24_16035</name>
</gene>
<reference evidence="1 2" key="1">
    <citation type="submission" date="2024-10" db="EMBL/GenBank/DDBJ databases">
        <title>The Natural Products Discovery Center: Release of the First 8490 Sequenced Strains for Exploring Actinobacteria Biosynthetic Diversity.</title>
        <authorList>
            <person name="Kalkreuter E."/>
            <person name="Kautsar S.A."/>
            <person name="Yang D."/>
            <person name="Bader C.D."/>
            <person name="Teijaro C.N."/>
            <person name="Fluegel L."/>
            <person name="Davis C.M."/>
            <person name="Simpson J.R."/>
            <person name="Lauterbach L."/>
            <person name="Steele A.D."/>
            <person name="Gui C."/>
            <person name="Meng S."/>
            <person name="Li G."/>
            <person name="Viehrig K."/>
            <person name="Ye F."/>
            <person name="Su P."/>
            <person name="Kiefer A.F."/>
            <person name="Nichols A."/>
            <person name="Cepeda A.J."/>
            <person name="Yan W."/>
            <person name="Fan B."/>
            <person name="Jiang Y."/>
            <person name="Adhikari A."/>
            <person name="Zheng C.-J."/>
            <person name="Schuster L."/>
            <person name="Cowan T.M."/>
            <person name="Smanski M.J."/>
            <person name="Chevrette M.G."/>
            <person name="De Carvalho L.P.S."/>
            <person name="Shen B."/>
        </authorList>
    </citation>
    <scope>NUCLEOTIDE SEQUENCE [LARGE SCALE GENOMIC DNA]</scope>
    <source>
        <strain evidence="1 2">NPDC049639</strain>
    </source>
</reference>
<sequence>MTPPDAPTDTSTGTARGGRRSFAEVFAALSDVQGWMTQAQAERLWAAASRLGAGARIVEIGSYHGRSAIVLSSASVPGVEVYAIDPHGGNDRGPQQIHGEFAEGQADHETFMANLAREGVRERVTHIRKPSQDATDDVPGLLEVVYIDGAHRYEPARADIVRWGRKVAPGGTLLIHDSFSSIGVTLALLTTLVFGAKFRYVGRSGTMTEYRREDVRGPAYLSSVLRQLAQLPYFARNVFFKVLIVLGLRRVTRLLGHGGEWPY</sequence>
<organism evidence="1 2">
    <name type="scientific">Spongisporangium articulatum</name>
    <dbReference type="NCBI Taxonomy" id="3362603"/>
    <lineage>
        <taxon>Bacteria</taxon>
        <taxon>Bacillati</taxon>
        <taxon>Actinomycetota</taxon>
        <taxon>Actinomycetes</taxon>
        <taxon>Kineosporiales</taxon>
        <taxon>Kineosporiaceae</taxon>
        <taxon>Spongisporangium</taxon>
    </lineage>
</organism>
<comment type="caution">
    <text evidence="1">The sequence shown here is derived from an EMBL/GenBank/DDBJ whole genome shotgun (WGS) entry which is preliminary data.</text>
</comment>
<proteinExistence type="predicted"/>
<protein>
    <submittedName>
        <fullName evidence="1">Class I SAM-dependent methyltransferase</fullName>
        <ecNumber evidence="1">2.1.1.-</ecNumber>
    </submittedName>
</protein>
<dbReference type="Pfam" id="PF13578">
    <property type="entry name" value="Methyltransf_24"/>
    <property type="match status" value="1"/>
</dbReference>
<dbReference type="Proteomes" id="UP001612915">
    <property type="component" value="Unassembled WGS sequence"/>
</dbReference>
<dbReference type="EMBL" id="JBITLV010000005">
    <property type="protein sequence ID" value="MFI7588580.1"/>
    <property type="molecule type" value="Genomic_DNA"/>
</dbReference>
<name>A0ABW8AQC6_9ACTN</name>
<evidence type="ECO:0000313" key="2">
    <source>
        <dbReference type="Proteomes" id="UP001612915"/>
    </source>
</evidence>
<dbReference type="RefSeq" id="WP_398282432.1">
    <property type="nucleotide sequence ID" value="NZ_JBITLV010000005.1"/>
</dbReference>
<keyword evidence="2" id="KW-1185">Reference proteome</keyword>
<dbReference type="Gene3D" id="3.40.50.150">
    <property type="entry name" value="Vaccinia Virus protein VP39"/>
    <property type="match status" value="1"/>
</dbReference>
<keyword evidence="1" id="KW-0489">Methyltransferase</keyword>
<dbReference type="EC" id="2.1.1.-" evidence="1"/>
<keyword evidence="1" id="KW-0808">Transferase</keyword>
<dbReference type="InterPro" id="IPR029063">
    <property type="entry name" value="SAM-dependent_MTases_sf"/>
</dbReference>